<name>A0A1I7X322_HETBA</name>
<feature type="compositionally biased region" description="Polar residues" evidence="1">
    <location>
        <begin position="7"/>
        <end position="18"/>
    </location>
</feature>
<feature type="compositionally biased region" description="Polar residues" evidence="1">
    <location>
        <begin position="26"/>
        <end position="42"/>
    </location>
</feature>
<feature type="region of interest" description="Disordered" evidence="1">
    <location>
        <begin position="1"/>
        <end position="66"/>
    </location>
</feature>
<dbReference type="WBParaSite" id="Hba_11784">
    <property type="protein sequence ID" value="Hba_11784"/>
    <property type="gene ID" value="Hba_11784"/>
</dbReference>
<evidence type="ECO:0000313" key="2">
    <source>
        <dbReference type="Proteomes" id="UP000095283"/>
    </source>
</evidence>
<keyword evidence="2" id="KW-1185">Reference proteome</keyword>
<dbReference type="AlphaFoldDB" id="A0A1I7X322"/>
<dbReference type="Proteomes" id="UP000095283">
    <property type="component" value="Unplaced"/>
</dbReference>
<organism evidence="2 3">
    <name type="scientific">Heterorhabditis bacteriophora</name>
    <name type="common">Entomopathogenic nematode worm</name>
    <dbReference type="NCBI Taxonomy" id="37862"/>
    <lineage>
        <taxon>Eukaryota</taxon>
        <taxon>Metazoa</taxon>
        <taxon>Ecdysozoa</taxon>
        <taxon>Nematoda</taxon>
        <taxon>Chromadorea</taxon>
        <taxon>Rhabditida</taxon>
        <taxon>Rhabditina</taxon>
        <taxon>Rhabditomorpha</taxon>
        <taxon>Strongyloidea</taxon>
        <taxon>Heterorhabditidae</taxon>
        <taxon>Heterorhabditis</taxon>
    </lineage>
</organism>
<proteinExistence type="predicted"/>
<evidence type="ECO:0000256" key="1">
    <source>
        <dbReference type="SAM" id="MobiDB-lite"/>
    </source>
</evidence>
<reference evidence="3" key="1">
    <citation type="submission" date="2016-11" db="UniProtKB">
        <authorList>
            <consortium name="WormBaseParasite"/>
        </authorList>
    </citation>
    <scope>IDENTIFICATION</scope>
</reference>
<sequence>MKFSNIEKLTQPLTNLSHSNRRSEDVTCQNCRSVDRNGSSSQHGERARQTQRTFSNIPQHKTCTDR</sequence>
<protein>
    <submittedName>
        <fullName evidence="3">Uncharacterized protein</fullName>
    </submittedName>
</protein>
<evidence type="ECO:0000313" key="3">
    <source>
        <dbReference type="WBParaSite" id="Hba_11784"/>
    </source>
</evidence>
<accession>A0A1I7X322</accession>
<feature type="compositionally biased region" description="Polar residues" evidence="1">
    <location>
        <begin position="50"/>
        <end position="66"/>
    </location>
</feature>